<evidence type="ECO:0000313" key="1">
    <source>
        <dbReference type="EMBL" id="CEJ53665.1"/>
    </source>
</evidence>
<name>A0A0F7TB82_PENBI</name>
<dbReference type="Proteomes" id="UP000042958">
    <property type="component" value="Unassembled WGS sequence"/>
</dbReference>
<dbReference type="EMBL" id="CDHK01000001">
    <property type="protein sequence ID" value="CEJ53665.1"/>
    <property type="molecule type" value="Genomic_DNA"/>
</dbReference>
<sequence length="208" mass="22995">MALTGSNLPESYLGKDLDEAVTMTKALVLNVKKILTVMQAVEKSTAPGKLKKKAGLENELSVYRASYLEAKARIEKAIGKLSDKERQMLVEVYKEDFTFCRLAIEGISEDVNLPNVMNTILGRNLDAAIKMVKDIMEKAKAIDPIRNTPAAAMETPHTGDDQLAVARTAYLRAKRTLEEAISELSEGEKKVLMRVYSNDLTSCQVDVD</sequence>
<accession>A0A0F7TB82</accession>
<organism evidence="1 2">
    <name type="scientific">Penicillium brasilianum</name>
    <dbReference type="NCBI Taxonomy" id="104259"/>
    <lineage>
        <taxon>Eukaryota</taxon>
        <taxon>Fungi</taxon>
        <taxon>Dikarya</taxon>
        <taxon>Ascomycota</taxon>
        <taxon>Pezizomycotina</taxon>
        <taxon>Eurotiomycetes</taxon>
        <taxon>Eurotiomycetidae</taxon>
        <taxon>Eurotiales</taxon>
        <taxon>Aspergillaceae</taxon>
        <taxon>Penicillium</taxon>
    </lineage>
</organism>
<proteinExistence type="predicted"/>
<evidence type="ECO:0000313" key="2">
    <source>
        <dbReference type="Proteomes" id="UP000042958"/>
    </source>
</evidence>
<reference evidence="2" key="1">
    <citation type="journal article" date="2015" name="Genome Announc.">
        <title>Draft genome sequence of the fungus Penicillium brasilianum MG11.</title>
        <authorList>
            <person name="Horn F."/>
            <person name="Linde J."/>
            <person name="Mattern D.J."/>
            <person name="Walther G."/>
            <person name="Guthke R."/>
            <person name="Brakhage A.A."/>
            <person name="Valiante V."/>
        </authorList>
    </citation>
    <scope>NUCLEOTIDE SEQUENCE [LARGE SCALE GENOMIC DNA]</scope>
    <source>
        <strain evidence="2">MG11</strain>
    </source>
</reference>
<dbReference type="AlphaFoldDB" id="A0A0F7TB82"/>
<keyword evidence="2" id="KW-1185">Reference proteome</keyword>
<gene>
    <name evidence="1" type="ORF">PMG11_00015</name>
</gene>
<dbReference type="OrthoDB" id="10637214at2759"/>
<protein>
    <submittedName>
        <fullName evidence="1">Uncharacterized protein</fullName>
    </submittedName>
</protein>